<dbReference type="EMBL" id="JANJ01000007">
    <property type="protein sequence ID" value="EXI61515.1"/>
    <property type="molecule type" value="Genomic_DNA"/>
</dbReference>
<organism evidence="1 2">
    <name type="scientific">Mannheimia granulomatis</name>
    <dbReference type="NCBI Taxonomy" id="85402"/>
    <lineage>
        <taxon>Bacteria</taxon>
        <taxon>Pseudomonadati</taxon>
        <taxon>Pseudomonadota</taxon>
        <taxon>Gammaproteobacteria</taxon>
        <taxon>Pasteurellales</taxon>
        <taxon>Pasteurellaceae</taxon>
        <taxon>Mannheimia</taxon>
    </lineage>
</organism>
<dbReference type="Gene3D" id="1.10.530.10">
    <property type="match status" value="1"/>
</dbReference>
<gene>
    <name evidence="1" type="ORF">AK33_09805</name>
</gene>
<dbReference type="STRING" id="1122190.GCA_000621105_01020"/>
<proteinExistence type="predicted"/>
<comment type="caution">
    <text evidence="1">The sequence shown here is derived from an EMBL/GenBank/DDBJ whole genome shotgun (WGS) entry which is preliminary data.</text>
</comment>
<dbReference type="PATRIC" id="fig|1450449.3.peg.1948"/>
<accession>A0A011NAY9</accession>
<dbReference type="RefSeq" id="WP_051498340.1">
    <property type="nucleotide sequence ID" value="NZ_AVSP01000005.1"/>
</dbReference>
<dbReference type="AlphaFoldDB" id="A0A011NAY9"/>
<dbReference type="SUPFAM" id="SSF53955">
    <property type="entry name" value="Lysozyme-like"/>
    <property type="match status" value="1"/>
</dbReference>
<sequence length="199" mass="21358">MKLVSLVVNMAKKVANMTTSKSLTVTGLTSAQTKALLFALAKRESNGNYQIENKFGYLGAYQFGAAALVDVGLVNAEHYKKAVSLNSGISNGSNAKNHKWFLAQNEFWDLKGGKSAFLNSPQVQDEAIIKLMNRNARTMTAKGVYVGNAEHKAGLLMAAHLKGAGNAIKFAQTGIATKDGFGTSIKDYYDLGVKSVRGF</sequence>
<dbReference type="Proteomes" id="UP000054123">
    <property type="component" value="Unassembled WGS sequence"/>
</dbReference>
<evidence type="ECO:0000313" key="1">
    <source>
        <dbReference type="EMBL" id="EXI61515.1"/>
    </source>
</evidence>
<evidence type="ECO:0000313" key="2">
    <source>
        <dbReference type="Proteomes" id="UP000054123"/>
    </source>
</evidence>
<reference evidence="1 2" key="1">
    <citation type="journal article" date="2014" name="Genome Announc.">
        <title>Genome Sequence of a Presumptive Mannheimia haemolytica Strain with an A1/A6-Cross-Reactive Serotype from a White-Tailed Deer (Odocoileus virginianus).</title>
        <authorList>
            <person name="Lawrence P.K."/>
            <person name="Bey R.F."/>
            <person name="Wiener B."/>
            <person name="Kittichotirat W."/>
            <person name="Bumgarner R.E."/>
        </authorList>
    </citation>
    <scope>NUCLEOTIDE SEQUENCE [LARGE SCALE GENOMIC DNA]</scope>
    <source>
        <strain evidence="1 2">PKL10</strain>
    </source>
</reference>
<keyword evidence="2" id="KW-1185">Reference proteome</keyword>
<name>A0A011NAY9_9PAST</name>
<dbReference type="InterPro" id="IPR023346">
    <property type="entry name" value="Lysozyme-like_dom_sf"/>
</dbReference>
<protein>
    <submittedName>
        <fullName evidence="1">Peptidoglycan-binding protein LysM</fullName>
    </submittedName>
</protein>